<dbReference type="InterPro" id="IPR004869">
    <property type="entry name" value="MMPL_dom"/>
</dbReference>
<feature type="transmembrane region" description="Helical" evidence="6">
    <location>
        <begin position="276"/>
        <end position="297"/>
    </location>
</feature>
<keyword evidence="2" id="KW-1003">Cell membrane</keyword>
<accession>A0A512L961</accession>
<dbReference type="EMBL" id="BKAD01000021">
    <property type="protein sequence ID" value="GEP31002.1"/>
    <property type="molecule type" value="Genomic_DNA"/>
</dbReference>
<comment type="caution">
    <text evidence="8">The sequence shown here is derived from an EMBL/GenBank/DDBJ whole genome shotgun (WGS) entry which is preliminary data.</text>
</comment>
<dbReference type="Pfam" id="PF03176">
    <property type="entry name" value="MMPL"/>
    <property type="match status" value="2"/>
</dbReference>
<feature type="transmembrane region" description="Helical" evidence="6">
    <location>
        <begin position="744"/>
        <end position="764"/>
    </location>
</feature>
<keyword evidence="9" id="KW-1185">Reference proteome</keyword>
<evidence type="ECO:0000256" key="4">
    <source>
        <dbReference type="ARBA" id="ARBA00022989"/>
    </source>
</evidence>
<dbReference type="SUPFAM" id="SSF82866">
    <property type="entry name" value="Multidrug efflux transporter AcrB transmembrane domain"/>
    <property type="match status" value="2"/>
</dbReference>
<feature type="domain" description="Membrane transport protein MMPL" evidence="7">
    <location>
        <begin position="161"/>
        <end position="392"/>
    </location>
</feature>
<comment type="subcellular location">
    <subcellularLocation>
        <location evidence="1">Cell membrane</location>
        <topology evidence="1">Multi-pass membrane protein</topology>
    </subcellularLocation>
</comment>
<dbReference type="Proteomes" id="UP000321337">
    <property type="component" value="Unassembled WGS sequence"/>
</dbReference>
<organism evidence="8 9">
    <name type="scientific">Sulfuriferula plumbiphila</name>
    <dbReference type="NCBI Taxonomy" id="171865"/>
    <lineage>
        <taxon>Bacteria</taxon>
        <taxon>Pseudomonadati</taxon>
        <taxon>Pseudomonadota</taxon>
        <taxon>Betaproteobacteria</taxon>
        <taxon>Nitrosomonadales</taxon>
        <taxon>Sulfuricellaceae</taxon>
        <taxon>Sulfuriferula</taxon>
    </lineage>
</organism>
<evidence type="ECO:0000256" key="3">
    <source>
        <dbReference type="ARBA" id="ARBA00022692"/>
    </source>
</evidence>
<dbReference type="GO" id="GO:0005886">
    <property type="term" value="C:plasma membrane"/>
    <property type="evidence" value="ECO:0007669"/>
    <property type="project" value="UniProtKB-SubCell"/>
</dbReference>
<feature type="transmembrane region" description="Helical" evidence="6">
    <location>
        <begin position="12"/>
        <end position="32"/>
    </location>
</feature>
<evidence type="ECO:0000256" key="1">
    <source>
        <dbReference type="ARBA" id="ARBA00004651"/>
    </source>
</evidence>
<keyword evidence="4 6" id="KW-1133">Transmembrane helix</keyword>
<dbReference type="PANTHER" id="PTHR33406:SF13">
    <property type="entry name" value="MEMBRANE PROTEIN YDFJ"/>
    <property type="match status" value="1"/>
</dbReference>
<feature type="transmembrane region" description="Helical" evidence="6">
    <location>
        <begin position="369"/>
        <end position="388"/>
    </location>
</feature>
<feature type="transmembrane region" description="Helical" evidence="6">
    <location>
        <begin position="344"/>
        <end position="363"/>
    </location>
</feature>
<evidence type="ECO:0000256" key="6">
    <source>
        <dbReference type="SAM" id="Phobius"/>
    </source>
</evidence>
<gene>
    <name evidence="8" type="primary">actII-3</name>
    <name evidence="8" type="ORF">TPL01_21400</name>
</gene>
<dbReference type="AlphaFoldDB" id="A0A512L961"/>
<feature type="transmembrane region" description="Helical" evidence="6">
    <location>
        <begin position="695"/>
        <end position="715"/>
    </location>
</feature>
<protein>
    <submittedName>
        <fullName evidence="8">Membrane protein</fullName>
    </submittedName>
</protein>
<proteinExistence type="predicted"/>
<feature type="transmembrane region" description="Helical" evidence="6">
    <location>
        <begin position="770"/>
        <end position="792"/>
    </location>
</feature>
<dbReference type="RefSeq" id="WP_170227449.1">
    <property type="nucleotide sequence ID" value="NZ_AP021884.1"/>
</dbReference>
<keyword evidence="5 6" id="KW-0472">Membrane</keyword>
<keyword evidence="3 6" id="KW-0812">Transmembrane</keyword>
<feature type="transmembrane region" description="Helical" evidence="6">
    <location>
        <begin position="640"/>
        <end position="662"/>
    </location>
</feature>
<feature type="transmembrane region" description="Helical" evidence="6">
    <location>
        <begin position="250"/>
        <end position="269"/>
    </location>
</feature>
<dbReference type="Gene3D" id="1.20.1640.10">
    <property type="entry name" value="Multidrug efflux transporter AcrB transmembrane domain"/>
    <property type="match status" value="2"/>
</dbReference>
<reference evidence="8 9" key="1">
    <citation type="submission" date="2019-07" db="EMBL/GenBank/DDBJ databases">
        <title>Whole genome shotgun sequence of Thiobacillus plumbophilus NBRC 107929.</title>
        <authorList>
            <person name="Hosoyama A."/>
            <person name="Uohara A."/>
            <person name="Ohji S."/>
            <person name="Ichikawa N."/>
        </authorList>
    </citation>
    <scope>NUCLEOTIDE SEQUENCE [LARGE SCALE GENOMIC DNA]</scope>
    <source>
        <strain evidence="8 9">NBRC 107929</strain>
    </source>
</reference>
<name>A0A512L961_9PROT</name>
<evidence type="ECO:0000313" key="8">
    <source>
        <dbReference type="EMBL" id="GEP31002.1"/>
    </source>
</evidence>
<evidence type="ECO:0000259" key="7">
    <source>
        <dbReference type="Pfam" id="PF03176"/>
    </source>
</evidence>
<evidence type="ECO:0000256" key="2">
    <source>
        <dbReference type="ARBA" id="ARBA00022475"/>
    </source>
</evidence>
<evidence type="ECO:0000256" key="5">
    <source>
        <dbReference type="ARBA" id="ARBA00023136"/>
    </source>
</evidence>
<feature type="domain" description="Membrane transport protein MMPL" evidence="7">
    <location>
        <begin position="645"/>
        <end position="787"/>
    </location>
</feature>
<dbReference type="InterPro" id="IPR050545">
    <property type="entry name" value="Mycobact_MmpL"/>
</dbReference>
<sequence>MRQAPGRRGRTAIALWLAFILTCAIIISRSQFTTDLSAFLPRSPTPEQQLLLEQIRDGLASRLILVGIEGADAPTRARLSKQIAQRLRADPAFVSVNNGEPVSAERDRAFLFNHRYLLSPAVTPARFSVDGLHAALSDSIDLLASPAGLLVKSLLPRDPTGEMVQLLDQLNSGTHPQLVEGAWASRDGARALMLMQTRASGSDTDAQQRAMAAIRRAFDTASSASPAATLVMTGPGVFSVTSRDTIKSQVSRLSIISVVLIATLLLLVYRSFTALALGFLPVISGALAGIAAVSLGFGVVHGITLGFGTALIGEAVDYSIYLFVQSEQGGSDQQDWIRRFWPTIRLGVLTSIFGFAALLLSGFPGLAQLGLYAIAGLIAAAAVTRFVLPHLLPVNFRIHDVSAIGVGLSRLVQRAAALRGPAAILLLVACAVLFAHRNSLWDDKISSLSPVSQADVALDASLRADMGAPDVRYLVVVSGASREAVLRSAEQVSTVLQTQVDQGALAGFESPSRYLPSAATQRARQASLPSSAVLETRLAQAIQGLPVRAQLFTPFLADVAAARSQPLLQASDLEPTSMAMAVDALLIRQDHHWSALLPLTAAKDVGINADRIRAALGATGLPNVLFVDMKAESDRLYSGYLHEAILLSLGGLVAIIGLLLLVFRSPMRVLRIIAPLAAAVITVTAGLALFGQQLIILHLVGLLLVVAVGSNYALFFDRPDHPLPAEEGALAESKPIAHTISPRTLASMLFANLTTVAGFGLLAFSNVSILQAMGVTVAPGVILALIYAAIFARKAHA</sequence>
<feature type="transmembrane region" description="Helical" evidence="6">
    <location>
        <begin position="416"/>
        <end position="435"/>
    </location>
</feature>
<feature type="transmembrane region" description="Helical" evidence="6">
    <location>
        <begin position="303"/>
        <end position="324"/>
    </location>
</feature>
<feature type="transmembrane region" description="Helical" evidence="6">
    <location>
        <begin position="669"/>
        <end position="689"/>
    </location>
</feature>
<evidence type="ECO:0000313" key="9">
    <source>
        <dbReference type="Proteomes" id="UP000321337"/>
    </source>
</evidence>
<dbReference type="PANTHER" id="PTHR33406">
    <property type="entry name" value="MEMBRANE PROTEIN MJ1562-RELATED"/>
    <property type="match status" value="1"/>
</dbReference>